<name>A0A7S1FDB6_NOCSC</name>
<dbReference type="InterPro" id="IPR029033">
    <property type="entry name" value="His_PPase_superfam"/>
</dbReference>
<feature type="region of interest" description="Disordered" evidence="1">
    <location>
        <begin position="196"/>
        <end position="220"/>
    </location>
</feature>
<reference evidence="2" key="1">
    <citation type="submission" date="2021-01" db="EMBL/GenBank/DDBJ databases">
        <authorList>
            <person name="Corre E."/>
            <person name="Pelletier E."/>
            <person name="Niang G."/>
            <person name="Scheremetjew M."/>
            <person name="Finn R."/>
            <person name="Kale V."/>
            <person name="Holt S."/>
            <person name="Cochrane G."/>
            <person name="Meng A."/>
            <person name="Brown T."/>
            <person name="Cohen L."/>
        </authorList>
    </citation>
    <scope>NUCLEOTIDE SEQUENCE</scope>
</reference>
<proteinExistence type="predicted"/>
<dbReference type="EMBL" id="HBFQ01050042">
    <property type="protein sequence ID" value="CAD8861337.1"/>
    <property type="molecule type" value="Transcribed_RNA"/>
</dbReference>
<evidence type="ECO:0000256" key="1">
    <source>
        <dbReference type="SAM" id="MobiDB-lite"/>
    </source>
</evidence>
<dbReference type="AlphaFoldDB" id="A0A7S1FDB6"/>
<organism evidence="2">
    <name type="scientific">Noctiluca scintillans</name>
    <name type="common">Sea sparkle</name>
    <name type="synonym">Red tide dinoflagellate</name>
    <dbReference type="NCBI Taxonomy" id="2966"/>
    <lineage>
        <taxon>Eukaryota</taxon>
        <taxon>Sar</taxon>
        <taxon>Alveolata</taxon>
        <taxon>Dinophyceae</taxon>
        <taxon>Noctilucales</taxon>
        <taxon>Noctilucaceae</taxon>
        <taxon>Noctiluca</taxon>
    </lineage>
</organism>
<accession>A0A7S1FDB6</accession>
<dbReference type="SUPFAM" id="SSF53254">
    <property type="entry name" value="Phosphoglycerate mutase-like"/>
    <property type="match status" value="1"/>
</dbReference>
<sequence length="260" mass="28362">MVGDVRCGHGGAQRSPQDLLEALQDEYPDVYYAVDDSGALQILRGETAEAESLENVSSRYCQKLELICDAAVCQMKSVIIVSHGSAVVSIAHHMKKSLRLRDVPPQGFLVATRSVQVQTPGVTGCIAKESSKGPTWSVMLSADIKCDVQDFSLRRKSHSFGVPLTCNLLHHNLFEEDASTFRTCRSIRSLGGELDVQENREPSLSNAAGPNLKRERTRSSMEKLDRLLGTSFSNSTRPGKSSCCLGHDIFQEGAKCSTVC</sequence>
<protein>
    <submittedName>
        <fullName evidence="2">Uncharacterized protein</fullName>
    </submittedName>
</protein>
<gene>
    <name evidence="2" type="ORF">NSCI0253_LOCUS35692</name>
</gene>
<evidence type="ECO:0000313" key="2">
    <source>
        <dbReference type="EMBL" id="CAD8861337.1"/>
    </source>
</evidence>